<evidence type="ECO:0000256" key="5">
    <source>
        <dbReference type="PROSITE-ProRule" id="PRU00169"/>
    </source>
</evidence>
<dbReference type="SUPFAM" id="SSF52738">
    <property type="entry name" value="Methylesterase CheB, C-terminal domain"/>
    <property type="match status" value="1"/>
</dbReference>
<dbReference type="NCBIfam" id="NF001965">
    <property type="entry name" value="PRK00742.1"/>
    <property type="match status" value="1"/>
</dbReference>
<dbReference type="GO" id="GO:0050568">
    <property type="term" value="F:protein-glutamine glutaminase activity"/>
    <property type="evidence" value="ECO:0007669"/>
    <property type="project" value="UniProtKB-UniRule"/>
</dbReference>
<evidence type="ECO:0000256" key="1">
    <source>
        <dbReference type="ARBA" id="ARBA00022801"/>
    </source>
</evidence>
<comment type="function">
    <text evidence="3">Involved in chemotaxis. Part of a chemotaxis signal transduction system that modulates chemotaxis in response to various stimuli. Catalyzes the demethylation of specific methylglutamate residues introduced into the chemoreceptors (methyl-accepting chemotaxis proteins or MCP) by CheR. Also mediates the irreversible deamidation of specific glutamine residues to glutamic acid.</text>
</comment>
<dbReference type="SUPFAM" id="SSF52172">
    <property type="entry name" value="CheY-like"/>
    <property type="match status" value="1"/>
</dbReference>
<dbReference type="EMBL" id="JAPRAT010000007">
    <property type="protein sequence ID" value="MCZ0702582.1"/>
    <property type="molecule type" value="Genomic_DNA"/>
</dbReference>
<dbReference type="GO" id="GO:0000156">
    <property type="term" value="F:phosphorelay response regulator activity"/>
    <property type="evidence" value="ECO:0007669"/>
    <property type="project" value="InterPro"/>
</dbReference>
<dbReference type="PANTHER" id="PTHR42872">
    <property type="entry name" value="PROTEIN-GLUTAMATE METHYLESTERASE/PROTEIN-GLUTAMINE GLUTAMINASE"/>
    <property type="match status" value="1"/>
</dbReference>
<dbReference type="NCBIfam" id="NF009206">
    <property type="entry name" value="PRK12555.1"/>
    <property type="match status" value="1"/>
</dbReference>
<dbReference type="Gene3D" id="3.40.50.180">
    <property type="entry name" value="Methylesterase CheB, C-terminal domain"/>
    <property type="match status" value="1"/>
</dbReference>
<dbReference type="Pfam" id="PF00072">
    <property type="entry name" value="Response_reg"/>
    <property type="match status" value="1"/>
</dbReference>
<dbReference type="EC" id="3.1.1.61" evidence="3"/>
<comment type="caution">
    <text evidence="8">The sequence shown here is derived from an EMBL/GenBank/DDBJ whole genome shotgun (WGS) entry which is preliminary data.</text>
</comment>
<accession>A0A9J6RB42</accession>
<keyword evidence="3" id="KW-0963">Cytoplasm</keyword>
<keyword evidence="1 3" id="KW-0378">Hydrolase</keyword>
<comment type="domain">
    <text evidence="3">Contains a C-terminal catalytic domain, and an N-terminal region which modulates catalytic activity.</text>
</comment>
<comment type="PTM">
    <text evidence="3">Phosphorylated by CheA. Phosphorylation of the N-terminal regulatory domain activates the methylesterase activity.</text>
</comment>
<evidence type="ECO:0000259" key="7">
    <source>
        <dbReference type="PROSITE" id="PS50122"/>
    </source>
</evidence>
<comment type="catalytic activity">
    <reaction evidence="3">
        <text>L-glutaminyl-[protein] + H2O = L-glutamyl-[protein] + NH4(+)</text>
        <dbReference type="Rhea" id="RHEA:16441"/>
        <dbReference type="Rhea" id="RHEA-COMP:10207"/>
        <dbReference type="Rhea" id="RHEA-COMP:10208"/>
        <dbReference type="ChEBI" id="CHEBI:15377"/>
        <dbReference type="ChEBI" id="CHEBI:28938"/>
        <dbReference type="ChEBI" id="CHEBI:29973"/>
        <dbReference type="ChEBI" id="CHEBI:30011"/>
        <dbReference type="EC" id="3.5.1.44"/>
    </reaction>
</comment>
<sequence length="356" mass="39044">MTIIKALVVDDSAFMRKMITDILESHSRITVVGTARNGQDALEKIEKLNPDVVTLDIEMPIMDGITTLRKIMQEKPRPVIMLSSLTKEGADKTLESMEMGAVDFITKPSGSISLNIREKEAEIKTKVLQAMKIKVEKLAQKEPAKPVALFHPTPMPRRNNSEKSILAIGTSTGGPRALQQVITQIPKDLPVPIVVVQHMPPGFTKSLANRLDQLSQVHVREVTDGEYLQNGTVYIAKGGYHFKVVNRGKGLQANVVQEDNRNGHQPSVDVLFESLSAIQQCKVYAVVMTGMGADGAEGLVELKSKKKNTVIVSEAKETCVVYGMPKAAEKTKLVDFVVKLPDIAETLVNQLKARGE</sequence>
<gene>
    <name evidence="3" type="primary">cheB</name>
    <name evidence="8" type="ORF">OWO01_05075</name>
</gene>
<dbReference type="GO" id="GO:0005737">
    <property type="term" value="C:cytoplasm"/>
    <property type="evidence" value="ECO:0007669"/>
    <property type="project" value="UniProtKB-SubCell"/>
</dbReference>
<dbReference type="InterPro" id="IPR001789">
    <property type="entry name" value="Sig_transdc_resp-reg_receiver"/>
</dbReference>
<feature type="domain" description="CheB-type methylesterase" evidence="7">
    <location>
        <begin position="154"/>
        <end position="354"/>
    </location>
</feature>
<reference evidence="8" key="1">
    <citation type="submission" date="2022-11" db="EMBL/GenBank/DDBJ databases">
        <title>WGS of Natronobacillus azotifigens 24KS-1, an anaerobic diazotrophic haloalkaliphile from soda-rich habitats.</title>
        <authorList>
            <person name="Sorokin D.Y."/>
            <person name="Merkel A.Y."/>
        </authorList>
    </citation>
    <scope>NUCLEOTIDE SEQUENCE</scope>
    <source>
        <strain evidence="8">24KS-1</strain>
    </source>
</reference>
<keyword evidence="3 4" id="KW-0145">Chemotaxis</keyword>
<proteinExistence type="inferred from homology"/>
<dbReference type="HAMAP" id="MF_00099">
    <property type="entry name" value="CheB_chemtxs"/>
    <property type="match status" value="1"/>
</dbReference>
<feature type="modified residue" description="4-aspartylphosphate" evidence="3 5">
    <location>
        <position position="56"/>
    </location>
</feature>
<evidence type="ECO:0000313" key="8">
    <source>
        <dbReference type="EMBL" id="MCZ0702582.1"/>
    </source>
</evidence>
<dbReference type="RefSeq" id="WP_268779353.1">
    <property type="nucleotide sequence ID" value="NZ_JAPRAT010000007.1"/>
</dbReference>
<feature type="active site" evidence="3 4">
    <location>
        <position position="198"/>
    </location>
</feature>
<organism evidence="8 9">
    <name type="scientific">Natronobacillus azotifigens</name>
    <dbReference type="NCBI Taxonomy" id="472978"/>
    <lineage>
        <taxon>Bacteria</taxon>
        <taxon>Bacillati</taxon>
        <taxon>Bacillota</taxon>
        <taxon>Bacilli</taxon>
        <taxon>Bacillales</taxon>
        <taxon>Bacillaceae</taxon>
        <taxon>Natronobacillus</taxon>
    </lineage>
</organism>
<dbReference type="PROSITE" id="PS50110">
    <property type="entry name" value="RESPONSE_REGULATORY"/>
    <property type="match status" value="1"/>
</dbReference>
<protein>
    <recommendedName>
        <fullName evidence="3">Protein-glutamate methylesterase/protein-glutamine glutaminase</fullName>
        <ecNumber evidence="3">3.1.1.61</ecNumber>
        <ecNumber evidence="3">3.5.1.44</ecNumber>
    </recommendedName>
</protein>
<dbReference type="CDD" id="cd16432">
    <property type="entry name" value="CheB_Rec"/>
    <property type="match status" value="1"/>
</dbReference>
<dbReference type="InterPro" id="IPR000673">
    <property type="entry name" value="Sig_transdc_resp-reg_Me-estase"/>
</dbReference>
<dbReference type="InterPro" id="IPR008248">
    <property type="entry name" value="CheB-like"/>
</dbReference>
<dbReference type="CDD" id="cd17541">
    <property type="entry name" value="REC_CheB-like"/>
    <property type="match status" value="1"/>
</dbReference>
<dbReference type="InterPro" id="IPR035909">
    <property type="entry name" value="CheB_C"/>
</dbReference>
<dbReference type="GO" id="GO:0006935">
    <property type="term" value="P:chemotaxis"/>
    <property type="evidence" value="ECO:0007669"/>
    <property type="project" value="UniProtKB-UniRule"/>
</dbReference>
<dbReference type="EC" id="3.5.1.44" evidence="3"/>
<comment type="similarity">
    <text evidence="3">Belongs to the CheB family.</text>
</comment>
<comment type="catalytic activity">
    <reaction evidence="2 3">
        <text>[protein]-L-glutamate 5-O-methyl ester + H2O = L-glutamyl-[protein] + methanol + H(+)</text>
        <dbReference type="Rhea" id="RHEA:23236"/>
        <dbReference type="Rhea" id="RHEA-COMP:10208"/>
        <dbReference type="Rhea" id="RHEA-COMP:10311"/>
        <dbReference type="ChEBI" id="CHEBI:15377"/>
        <dbReference type="ChEBI" id="CHEBI:15378"/>
        <dbReference type="ChEBI" id="CHEBI:17790"/>
        <dbReference type="ChEBI" id="CHEBI:29973"/>
        <dbReference type="ChEBI" id="CHEBI:82795"/>
        <dbReference type="EC" id="3.1.1.61"/>
    </reaction>
</comment>
<dbReference type="SMART" id="SM00448">
    <property type="entry name" value="REC"/>
    <property type="match status" value="1"/>
</dbReference>
<dbReference type="Proteomes" id="UP001084197">
    <property type="component" value="Unassembled WGS sequence"/>
</dbReference>
<dbReference type="Gene3D" id="3.40.50.2300">
    <property type="match status" value="1"/>
</dbReference>
<comment type="subcellular location">
    <subcellularLocation>
        <location evidence="3">Cytoplasm</location>
    </subcellularLocation>
</comment>
<keyword evidence="3 5" id="KW-0597">Phosphoprotein</keyword>
<feature type="active site" evidence="3 4">
    <location>
        <position position="294"/>
    </location>
</feature>
<dbReference type="InterPro" id="IPR011006">
    <property type="entry name" value="CheY-like_superfamily"/>
</dbReference>
<dbReference type="PIRSF" id="PIRSF000876">
    <property type="entry name" value="RR_chemtxs_CheB"/>
    <property type="match status" value="1"/>
</dbReference>
<dbReference type="Pfam" id="PF01339">
    <property type="entry name" value="CheB_methylest"/>
    <property type="match status" value="1"/>
</dbReference>
<evidence type="ECO:0000313" key="9">
    <source>
        <dbReference type="Proteomes" id="UP001084197"/>
    </source>
</evidence>
<evidence type="ECO:0000256" key="4">
    <source>
        <dbReference type="PROSITE-ProRule" id="PRU00050"/>
    </source>
</evidence>
<dbReference type="PANTHER" id="PTHR42872:SF3">
    <property type="entry name" value="PROTEIN-GLUTAMATE METHYLESTERASE_PROTEIN-GLUTAMINE GLUTAMINASE 1"/>
    <property type="match status" value="1"/>
</dbReference>
<name>A0A9J6RB42_9BACI</name>
<keyword evidence="9" id="KW-1185">Reference proteome</keyword>
<evidence type="ECO:0000256" key="2">
    <source>
        <dbReference type="ARBA" id="ARBA00048267"/>
    </source>
</evidence>
<dbReference type="PROSITE" id="PS50122">
    <property type="entry name" value="CHEB"/>
    <property type="match status" value="1"/>
</dbReference>
<feature type="active site" evidence="3 4">
    <location>
        <position position="171"/>
    </location>
</feature>
<feature type="domain" description="Response regulatory" evidence="6">
    <location>
        <begin position="5"/>
        <end position="122"/>
    </location>
</feature>
<dbReference type="GO" id="GO:0008984">
    <property type="term" value="F:protein-glutamate methylesterase activity"/>
    <property type="evidence" value="ECO:0007669"/>
    <property type="project" value="UniProtKB-UniRule"/>
</dbReference>
<dbReference type="AlphaFoldDB" id="A0A9J6RB42"/>
<evidence type="ECO:0000259" key="6">
    <source>
        <dbReference type="PROSITE" id="PS50110"/>
    </source>
</evidence>
<evidence type="ECO:0000256" key="3">
    <source>
        <dbReference type="HAMAP-Rule" id="MF_00099"/>
    </source>
</evidence>